<dbReference type="PANTHER" id="PTHR24379">
    <property type="entry name" value="KRAB AND ZINC FINGER DOMAIN-CONTAINING"/>
    <property type="match status" value="1"/>
</dbReference>
<evidence type="ECO:0000256" key="4">
    <source>
        <dbReference type="ARBA" id="ARBA00022833"/>
    </source>
</evidence>
<dbReference type="InterPro" id="IPR018247">
    <property type="entry name" value="EF_Hand_1_Ca_BS"/>
</dbReference>
<gene>
    <name evidence="8" type="ORF">ODALV1_LOCUS11318</name>
</gene>
<evidence type="ECO:0000256" key="3">
    <source>
        <dbReference type="ARBA" id="ARBA00022771"/>
    </source>
</evidence>
<dbReference type="Gene3D" id="3.30.160.60">
    <property type="entry name" value="Classic Zinc Finger"/>
    <property type="match status" value="1"/>
</dbReference>
<keyword evidence="9" id="KW-1185">Reference proteome</keyword>
<feature type="compositionally biased region" description="Polar residues" evidence="6">
    <location>
        <begin position="95"/>
        <end position="105"/>
    </location>
</feature>
<evidence type="ECO:0000256" key="2">
    <source>
        <dbReference type="ARBA" id="ARBA00022737"/>
    </source>
</evidence>
<evidence type="ECO:0000256" key="5">
    <source>
        <dbReference type="PROSITE-ProRule" id="PRU00042"/>
    </source>
</evidence>
<keyword evidence="2" id="KW-0677">Repeat</keyword>
<dbReference type="PROSITE" id="PS50157">
    <property type="entry name" value="ZINC_FINGER_C2H2_2"/>
    <property type="match status" value="1"/>
</dbReference>
<feature type="region of interest" description="Disordered" evidence="6">
    <location>
        <begin position="426"/>
        <end position="488"/>
    </location>
</feature>
<feature type="compositionally biased region" description="Polar residues" evidence="6">
    <location>
        <begin position="321"/>
        <end position="332"/>
    </location>
</feature>
<feature type="region of interest" description="Disordered" evidence="6">
    <location>
        <begin position="82"/>
        <end position="161"/>
    </location>
</feature>
<dbReference type="EMBL" id="CAXLJM020000034">
    <property type="protein sequence ID" value="CAL8102999.1"/>
    <property type="molecule type" value="Genomic_DNA"/>
</dbReference>
<evidence type="ECO:0000256" key="1">
    <source>
        <dbReference type="ARBA" id="ARBA00022723"/>
    </source>
</evidence>
<evidence type="ECO:0000259" key="7">
    <source>
        <dbReference type="PROSITE" id="PS50157"/>
    </source>
</evidence>
<organism evidence="8 9">
    <name type="scientific">Orchesella dallaii</name>
    <dbReference type="NCBI Taxonomy" id="48710"/>
    <lineage>
        <taxon>Eukaryota</taxon>
        <taxon>Metazoa</taxon>
        <taxon>Ecdysozoa</taxon>
        <taxon>Arthropoda</taxon>
        <taxon>Hexapoda</taxon>
        <taxon>Collembola</taxon>
        <taxon>Entomobryomorpha</taxon>
        <taxon>Entomobryoidea</taxon>
        <taxon>Orchesellidae</taxon>
        <taxon>Orchesellinae</taxon>
        <taxon>Orchesella</taxon>
    </lineage>
</organism>
<evidence type="ECO:0000313" key="9">
    <source>
        <dbReference type="Proteomes" id="UP001642540"/>
    </source>
</evidence>
<dbReference type="InterPro" id="IPR036236">
    <property type="entry name" value="Znf_C2H2_sf"/>
</dbReference>
<name>A0ABP1QJB2_9HEXA</name>
<dbReference type="PROSITE" id="PS00028">
    <property type="entry name" value="ZINC_FINGER_C2H2_1"/>
    <property type="match status" value="1"/>
</dbReference>
<feature type="compositionally biased region" description="Basic residues" evidence="6">
    <location>
        <begin position="472"/>
        <end position="481"/>
    </location>
</feature>
<keyword evidence="3 5" id="KW-0863">Zinc-finger</keyword>
<dbReference type="InterPro" id="IPR017956">
    <property type="entry name" value="AT_hook_DNA-bd_motif"/>
</dbReference>
<feature type="region of interest" description="Disordered" evidence="6">
    <location>
        <begin position="1"/>
        <end position="49"/>
    </location>
</feature>
<feature type="compositionally biased region" description="Polar residues" evidence="6">
    <location>
        <begin position="427"/>
        <end position="463"/>
    </location>
</feature>
<evidence type="ECO:0000256" key="6">
    <source>
        <dbReference type="SAM" id="MobiDB-lite"/>
    </source>
</evidence>
<feature type="domain" description="C2H2-type" evidence="7">
    <location>
        <begin position="849"/>
        <end position="876"/>
    </location>
</feature>
<evidence type="ECO:0000313" key="8">
    <source>
        <dbReference type="EMBL" id="CAL8102999.1"/>
    </source>
</evidence>
<dbReference type="Proteomes" id="UP001642540">
    <property type="component" value="Unassembled WGS sequence"/>
</dbReference>
<reference evidence="8 9" key="1">
    <citation type="submission" date="2024-08" db="EMBL/GenBank/DDBJ databases">
        <authorList>
            <person name="Cucini C."/>
            <person name="Frati F."/>
        </authorList>
    </citation>
    <scope>NUCLEOTIDE SEQUENCE [LARGE SCALE GENOMIC DNA]</scope>
</reference>
<dbReference type="PRINTS" id="PR00929">
    <property type="entry name" value="ATHOOK"/>
</dbReference>
<feature type="compositionally biased region" description="Polar residues" evidence="6">
    <location>
        <begin position="530"/>
        <end position="542"/>
    </location>
</feature>
<feature type="compositionally biased region" description="Acidic residues" evidence="6">
    <location>
        <begin position="143"/>
        <end position="158"/>
    </location>
</feature>
<dbReference type="SMART" id="SM00355">
    <property type="entry name" value="ZnF_C2H2"/>
    <property type="match status" value="5"/>
</dbReference>
<feature type="compositionally biased region" description="Polar residues" evidence="6">
    <location>
        <begin position="501"/>
        <end position="512"/>
    </location>
</feature>
<keyword evidence="1" id="KW-0479">Metal-binding</keyword>
<proteinExistence type="predicted"/>
<comment type="caution">
    <text evidence="8">The sequence shown here is derived from an EMBL/GenBank/DDBJ whole genome shotgun (WGS) entry which is preliminary data.</text>
</comment>
<sequence>MDSDMESPRELPQQGEDLGGGGEAVTHGEISGGKGKVDANPLDGEGLRFPFELPFKVPLIEEMEDLEDHNFYSTFRIRDFSKEQGSDEEDVGVEQTGQEQGVSNDDSQEVENEAGSDNRDIEPEDIDNPNHVKGPEGISNENGEQDEDVGVMEEETREDEPRIDDACNMEIVGESEETPEIVEYCLVCANIANYYDKGGVLIKRKVPTHDYSHEKLYACFCELMGIPENFELATWDFETEGFPFCKVCEDTLIVPLMIETDPESTVTSIIDNMAQAEEKYVLHDLYTQHDCRYYVVRKYILGDLFRGEIRDQDSDGEVNGNDLNENAETGENPTFILPTTPPRPFEYDVQGKQNECLEDDQRSEIQLPVTASESETNNDDVNVVSTNSSNDMHNDENIPPIMSIEKQSPKEVLKIPGFSMTLRGRSRTNVLNATPPSSILSGESASTNAASNSIQSITQVNNEHMTEDPKPASRKRGRPRKNSYEITKRTKNTLSSFNDISNLTETKETSTVGMRKRGRPRKSSDAILNKKTTTTDENSCKTQGDENVVGRKRGRPRETKLEIVEKNQNSQMNSVKENTPTSIYNNDVENSASDMYSDKVRIEPDPLCGNIYYRNLLFVRLEGNSGFQCSTCAERINNGKYLQQKFFNHYLARHTDCYKCPYCVVDNQFNSTFELQHHFQIAHPNSPHDCIEVGRRRGKSSINHTNPPSEKRLNRTPCAICGNPLQSMTDSEVSEHRISHLSIEERNQLQTEAAREHLPATTKRGRKKRINNQAVNDCGRSDVAPSHCVIGSSNQSVPINTIESQVSTQTVNGCGRSDVAPSHGVTGSCNQSVPINTIESQVSTETREFKCDLCGTMLVSELSVKNHLKIHNGCKYPDCEKSFVSPEELRSHIDMEHFFINPCYEYHCRFCGAVSINRFEARQHSKTVGCKKGKKEISDMLKNLVGFF</sequence>
<dbReference type="SUPFAM" id="SSF57667">
    <property type="entry name" value="beta-beta-alpha zinc fingers"/>
    <property type="match status" value="1"/>
</dbReference>
<protein>
    <recommendedName>
        <fullName evidence="7">C2H2-type domain-containing protein</fullName>
    </recommendedName>
</protein>
<feature type="region of interest" description="Disordered" evidence="6">
    <location>
        <begin position="501"/>
        <end position="553"/>
    </location>
</feature>
<keyword evidence="4" id="KW-0862">Zinc</keyword>
<feature type="region of interest" description="Disordered" evidence="6">
    <location>
        <begin position="311"/>
        <end position="340"/>
    </location>
</feature>
<dbReference type="SMART" id="SM00384">
    <property type="entry name" value="AT_hook"/>
    <property type="match status" value="3"/>
</dbReference>
<accession>A0ABP1QJB2</accession>
<dbReference type="InterPro" id="IPR013087">
    <property type="entry name" value="Znf_C2H2_type"/>
</dbReference>
<dbReference type="PANTHER" id="PTHR24379:SF127">
    <property type="entry name" value="BLOODY FINGERS-RELATED"/>
    <property type="match status" value="1"/>
</dbReference>
<dbReference type="PROSITE" id="PS00018">
    <property type="entry name" value="EF_HAND_1"/>
    <property type="match status" value="1"/>
</dbReference>